<feature type="chain" id="PRO_5043616540" evidence="1">
    <location>
        <begin position="22"/>
        <end position="1292"/>
    </location>
</feature>
<reference evidence="3" key="2">
    <citation type="journal article" date="2024" name="Environ. Microbiol.">
        <title>Genome analysis and description of Tunturibacter gen. nov. expands the diversity of Terriglobia in tundra soils.</title>
        <authorList>
            <person name="Messyasz A."/>
            <person name="Mannisto M.K."/>
            <person name="Kerkhof L.J."/>
            <person name="Haggblom M.M."/>
        </authorList>
    </citation>
    <scope>NUCLEOTIDE SEQUENCE</scope>
    <source>
        <strain evidence="3">M8UP23</strain>
    </source>
</reference>
<proteinExistence type="predicted"/>
<evidence type="ECO:0000256" key="1">
    <source>
        <dbReference type="SAM" id="SignalP"/>
    </source>
</evidence>
<name>A0AAU7Z943_9BACT</name>
<dbReference type="SUPFAM" id="SSF56935">
    <property type="entry name" value="Porins"/>
    <property type="match status" value="1"/>
</dbReference>
<dbReference type="SUPFAM" id="SSF49452">
    <property type="entry name" value="Starch-binding domain-like"/>
    <property type="match status" value="1"/>
</dbReference>
<sequence length="1292" mass="138597">MGAFRWVLLLILQVAACRLVAQVNSSTVTGTVTDSSGARVAGAKVLITNQATGVSVSTVTTGTGEYTAPYLIAGTYKVQVIASGFASQLAENAPVGNNATVHVDVVLKTGGTETIVQVDAGAAALQTDDTTVKTTIDALQIDALPNINQNPLLYATLQPGVAAEKSAHQTQSTDSFGIGPHARRVESLISVNGGLGFTTDIQLDGIPILASDYNEEGITPNQESIQEVQVQSNTFSSEYGRGTGIVEYFSKSGTNALHGEVVYRNRNEAFNANGYGNNFNHFVSAQTNPATQTGVRGPFKINYFGGSLGGPIIKDKLFFFASYEGLKHVAPINKNITVPTMLERNGDFSCTKIQDNNGNPVPVTIYNPYTATQVAPNVYERALFAPGSANCAGAGNFGGGGSAVGGGSAIPAGNLDAVGVKVYSNYPLPNQAASDVYGNNNYNVNTTQNFLRNTGQIRVDYKLNSRNSIYATGGISEGSVIVPNFLGPNNPFYPNITWGQTITDNNPYAAIGDTVIFSPTLVLDVRYGVNRMQSIEGYGPKSGTFDNSPYQQPAAVQSLVNDPSQPFDFCPGSSTQYTCLNYTVGQHINEHQTNHSAVASITKTHGSFTFKVGGEYRVGLLNTANPVHANFEVGNYYSDQNYTSQYTDANGNNVGSYNTTNVQQGFPAAQWLTGAGYEVAASSVASALAMKYGAFYEQTTWKATPKLTLNFGLRFELQAGPTERHNQQSAFDTEGTNPYGKGSYVFSGTNGYSRNLYLSHYNDYGPRFGVAYNLDSTTVIRGGFGIAYLPTNSGFGFTSQNNTAFTTHNVASSSAVFGANPNGIPIGKFYDGQVSGNIVPALGSDTTNPLQYGGSNSYLQDYRSTYDGRLLQWNVFFEKSFTPSTIFSLGYSASNGDRLPFSNVPVNGLGANGTGTFSPPGFQTISPALLASWRQSYISSNGTNPGTLPIANPYHGNGFQGGALSAATVPAWRLQVPYPEFPDLNLLEQKAHSNYQSLIAEVRHTLSKGIQFDASYVWSKEIDDTQNIGQSNDAFNNAGEQNTGYLLNLNDPYENRHVGYNDIPNRVVVTALFESPFGRNRQFLANSKAADLLLGGWRLGTSFQAQTGTPIEISSSMGSLNNRPNRVPGVNPILPKSERHFFYNPKGGQTIQLPGLDGGGTANVTCTGCMPYLNPLAFAGPTVTTPNGKIEPDIFWYGNSRVAFDDIRSPNNIFFDAQLQRDFRITERVHFSVAANAFNVLNLTQFTPIQAIGVGGINTSSTSRPIGTSSLQTEPLNFYDPRQLELQGRITF</sequence>
<dbReference type="RefSeq" id="WP_353068385.1">
    <property type="nucleotide sequence ID" value="NZ_CP132932.1"/>
</dbReference>
<feature type="signal peptide" evidence="1">
    <location>
        <begin position="1"/>
        <end position="21"/>
    </location>
</feature>
<accession>A0AAU7Z943</accession>
<dbReference type="EMBL" id="CP132932">
    <property type="protein sequence ID" value="XCB25457.1"/>
    <property type="molecule type" value="Genomic_DNA"/>
</dbReference>
<gene>
    <name evidence="3" type="ORF">RBB75_13475</name>
</gene>
<protein>
    <submittedName>
        <fullName evidence="3">TonB-dependent receptor</fullName>
    </submittedName>
</protein>
<keyword evidence="3" id="KW-0675">Receptor</keyword>
<dbReference type="Pfam" id="PF25183">
    <property type="entry name" value="OMP_b-brl_4"/>
    <property type="match status" value="1"/>
</dbReference>
<dbReference type="KEGG" id="temp:RBB75_13475"/>
<feature type="domain" description="TonB-dependent transporter Oar-like beta-barrel" evidence="2">
    <location>
        <begin position="250"/>
        <end position="1258"/>
    </location>
</feature>
<dbReference type="GO" id="GO:0030246">
    <property type="term" value="F:carbohydrate binding"/>
    <property type="evidence" value="ECO:0007669"/>
    <property type="project" value="InterPro"/>
</dbReference>
<evidence type="ECO:0000259" key="2">
    <source>
        <dbReference type="Pfam" id="PF25183"/>
    </source>
</evidence>
<dbReference type="Pfam" id="PF13620">
    <property type="entry name" value="CarboxypepD_reg"/>
    <property type="match status" value="1"/>
</dbReference>
<keyword evidence="1" id="KW-0732">Signal</keyword>
<reference evidence="3" key="1">
    <citation type="submission" date="2023-08" db="EMBL/GenBank/DDBJ databases">
        <authorList>
            <person name="Messyasz A."/>
            <person name="Mannisto M.K."/>
            <person name="Kerkhof L.J."/>
            <person name="Haggblom M."/>
        </authorList>
    </citation>
    <scope>NUCLEOTIDE SEQUENCE</scope>
    <source>
        <strain evidence="3">M8UP23</strain>
    </source>
</reference>
<dbReference type="InterPro" id="IPR013784">
    <property type="entry name" value="Carb-bd-like_fold"/>
</dbReference>
<organism evidence="3">
    <name type="scientific">Tunturiibacter empetritectus</name>
    <dbReference type="NCBI Taxonomy" id="3069691"/>
    <lineage>
        <taxon>Bacteria</taxon>
        <taxon>Pseudomonadati</taxon>
        <taxon>Acidobacteriota</taxon>
        <taxon>Terriglobia</taxon>
        <taxon>Terriglobales</taxon>
        <taxon>Acidobacteriaceae</taxon>
        <taxon>Tunturiibacter</taxon>
    </lineage>
</organism>
<evidence type="ECO:0000313" key="3">
    <source>
        <dbReference type="EMBL" id="XCB25457.1"/>
    </source>
</evidence>
<dbReference type="InterPro" id="IPR057601">
    <property type="entry name" value="Oar-like_b-barrel"/>
</dbReference>
<dbReference type="Gene3D" id="2.60.40.1120">
    <property type="entry name" value="Carboxypeptidase-like, regulatory domain"/>
    <property type="match status" value="1"/>
</dbReference>